<comment type="similarity">
    <text evidence="1">Belongs to the helicase family. UvrD subfamily.</text>
</comment>
<dbReference type="PROSITE" id="PS51198">
    <property type="entry name" value="UVRD_HELICASE_ATP_BIND"/>
    <property type="match status" value="1"/>
</dbReference>
<dbReference type="GO" id="GO:0005524">
    <property type="term" value="F:ATP binding"/>
    <property type="evidence" value="ECO:0007669"/>
    <property type="project" value="UniProtKB-UniRule"/>
</dbReference>
<evidence type="ECO:0000313" key="15">
    <source>
        <dbReference type="EMBL" id="MCJ8500900.1"/>
    </source>
</evidence>
<dbReference type="InterPro" id="IPR000212">
    <property type="entry name" value="DNA_helicase_UvrD/REP"/>
</dbReference>
<gene>
    <name evidence="15" type="ORF">MRX98_09985</name>
</gene>
<dbReference type="SUPFAM" id="SSF89550">
    <property type="entry name" value="PHP domain-like"/>
    <property type="match status" value="1"/>
</dbReference>
<evidence type="ECO:0000256" key="4">
    <source>
        <dbReference type="ARBA" id="ARBA00022806"/>
    </source>
</evidence>
<dbReference type="Gene3D" id="1.10.10.160">
    <property type="match status" value="1"/>
</dbReference>
<dbReference type="Gene3D" id="3.40.50.300">
    <property type="entry name" value="P-loop containing nucleotide triphosphate hydrolases"/>
    <property type="match status" value="2"/>
</dbReference>
<evidence type="ECO:0000256" key="7">
    <source>
        <dbReference type="ARBA" id="ARBA00023235"/>
    </source>
</evidence>
<feature type="domain" description="UvrD-like helicase C-terminal" evidence="14">
    <location>
        <begin position="751"/>
        <end position="1035"/>
    </location>
</feature>
<dbReference type="InterPro" id="IPR014017">
    <property type="entry name" value="DNA_helicase_UvrD-like_C"/>
</dbReference>
<dbReference type="InterPro" id="IPR016195">
    <property type="entry name" value="Pol/histidinol_Pase-like"/>
</dbReference>
<dbReference type="CDD" id="cd18807">
    <property type="entry name" value="SF1_C_UvrD"/>
    <property type="match status" value="1"/>
</dbReference>
<feature type="binding site" evidence="12">
    <location>
        <begin position="492"/>
        <end position="499"/>
    </location>
    <ligand>
        <name>ATP</name>
        <dbReference type="ChEBI" id="CHEBI:30616"/>
    </ligand>
</feature>
<organism evidence="15 16">
    <name type="scientific">Desulfatitalea alkaliphila</name>
    <dbReference type="NCBI Taxonomy" id="2929485"/>
    <lineage>
        <taxon>Bacteria</taxon>
        <taxon>Pseudomonadati</taxon>
        <taxon>Thermodesulfobacteriota</taxon>
        <taxon>Desulfobacteria</taxon>
        <taxon>Desulfobacterales</taxon>
        <taxon>Desulfosarcinaceae</taxon>
        <taxon>Desulfatitalea</taxon>
    </lineage>
</organism>
<proteinExistence type="inferred from homology"/>
<dbReference type="Gene3D" id="1.10.486.10">
    <property type="entry name" value="PCRA, domain 4"/>
    <property type="match status" value="1"/>
</dbReference>
<dbReference type="Pfam" id="PF00580">
    <property type="entry name" value="UvrD-helicase"/>
    <property type="match status" value="1"/>
</dbReference>
<dbReference type="Proteomes" id="UP001165427">
    <property type="component" value="Unassembled WGS sequence"/>
</dbReference>
<dbReference type="InterPro" id="IPR013986">
    <property type="entry name" value="DExx_box_DNA_helicase_dom_sf"/>
</dbReference>
<keyword evidence="16" id="KW-1185">Reference proteome</keyword>
<dbReference type="RefSeq" id="WP_246906999.1">
    <property type="nucleotide sequence ID" value="NZ_JALJRB010000009.1"/>
</dbReference>
<dbReference type="InterPro" id="IPR014016">
    <property type="entry name" value="UvrD-like_ATP-bd"/>
</dbReference>
<evidence type="ECO:0000256" key="2">
    <source>
        <dbReference type="ARBA" id="ARBA00022741"/>
    </source>
</evidence>
<keyword evidence="2 12" id="KW-0547">Nucleotide-binding</keyword>
<evidence type="ECO:0000256" key="10">
    <source>
        <dbReference type="ARBA" id="ARBA00034923"/>
    </source>
</evidence>
<evidence type="ECO:0000313" key="16">
    <source>
        <dbReference type="Proteomes" id="UP001165427"/>
    </source>
</evidence>
<reference evidence="15" key="1">
    <citation type="submission" date="2022-04" db="EMBL/GenBank/DDBJ databases">
        <title>Desulfatitalea alkaliphila sp. nov., a novel anaerobic sulfate-reducing bacterium isolated from terrestrial mud volcano, Taman Peninsula, Russia.</title>
        <authorList>
            <person name="Khomyakova M.A."/>
            <person name="Merkel A.Y."/>
            <person name="Slobodkin A.I."/>
        </authorList>
    </citation>
    <scope>NUCLEOTIDE SEQUENCE</scope>
    <source>
        <strain evidence="15">M08but</strain>
    </source>
</reference>
<evidence type="ECO:0000256" key="5">
    <source>
        <dbReference type="ARBA" id="ARBA00022840"/>
    </source>
</evidence>
<dbReference type="EC" id="5.6.2.4" evidence="9"/>
<dbReference type="PROSITE" id="PS51217">
    <property type="entry name" value="UVRD_HELICASE_CTER"/>
    <property type="match status" value="1"/>
</dbReference>
<comment type="catalytic activity">
    <reaction evidence="8">
        <text>Couples ATP hydrolysis with the unwinding of duplex DNA by translocating in the 3'-5' direction.</text>
        <dbReference type="EC" id="5.6.2.4"/>
    </reaction>
</comment>
<dbReference type="AlphaFoldDB" id="A0AA41R4Q6"/>
<dbReference type="SUPFAM" id="SSF52540">
    <property type="entry name" value="P-loop containing nucleoside triphosphate hydrolases"/>
    <property type="match status" value="1"/>
</dbReference>
<keyword evidence="3 12" id="KW-0378">Hydrolase</keyword>
<dbReference type="EMBL" id="JALJRB010000009">
    <property type="protein sequence ID" value="MCJ8500900.1"/>
    <property type="molecule type" value="Genomic_DNA"/>
</dbReference>
<evidence type="ECO:0000256" key="12">
    <source>
        <dbReference type="PROSITE-ProRule" id="PRU00560"/>
    </source>
</evidence>
<evidence type="ECO:0000256" key="11">
    <source>
        <dbReference type="ARBA" id="ARBA00048988"/>
    </source>
</evidence>
<dbReference type="Pfam" id="PF13361">
    <property type="entry name" value="UvrD_C"/>
    <property type="match status" value="2"/>
</dbReference>
<evidence type="ECO:0000256" key="8">
    <source>
        <dbReference type="ARBA" id="ARBA00034617"/>
    </source>
</evidence>
<dbReference type="GO" id="GO:0000725">
    <property type="term" value="P:recombinational repair"/>
    <property type="evidence" value="ECO:0007669"/>
    <property type="project" value="TreeGrafter"/>
</dbReference>
<dbReference type="Gene3D" id="3.20.20.140">
    <property type="entry name" value="Metal-dependent hydrolases"/>
    <property type="match status" value="1"/>
</dbReference>
<evidence type="ECO:0000256" key="6">
    <source>
        <dbReference type="ARBA" id="ARBA00023125"/>
    </source>
</evidence>
<keyword evidence="6" id="KW-0238">DNA-binding</keyword>
<dbReference type="CDD" id="cd19067">
    <property type="entry name" value="PfuEndoQ-like"/>
    <property type="match status" value="1"/>
</dbReference>
<keyword evidence="5 12" id="KW-0067">ATP-binding</keyword>
<evidence type="ECO:0000259" key="13">
    <source>
        <dbReference type="PROSITE" id="PS51198"/>
    </source>
</evidence>
<evidence type="ECO:0000256" key="9">
    <source>
        <dbReference type="ARBA" id="ARBA00034808"/>
    </source>
</evidence>
<dbReference type="PANTHER" id="PTHR11070">
    <property type="entry name" value="UVRD / RECB / PCRA DNA HELICASE FAMILY MEMBER"/>
    <property type="match status" value="1"/>
</dbReference>
<dbReference type="CDD" id="cd17932">
    <property type="entry name" value="DEXQc_UvrD"/>
    <property type="match status" value="1"/>
</dbReference>
<evidence type="ECO:0000256" key="3">
    <source>
        <dbReference type="ARBA" id="ARBA00022801"/>
    </source>
</evidence>
<accession>A0AA41R4Q6</accession>
<dbReference type="PANTHER" id="PTHR11070:SF2">
    <property type="entry name" value="ATP-DEPENDENT DNA HELICASE SRS2"/>
    <property type="match status" value="1"/>
</dbReference>
<name>A0AA41R4Q6_9BACT</name>
<dbReference type="GO" id="GO:0016787">
    <property type="term" value="F:hydrolase activity"/>
    <property type="evidence" value="ECO:0007669"/>
    <property type="project" value="UniProtKB-UniRule"/>
</dbReference>
<dbReference type="InterPro" id="IPR027417">
    <property type="entry name" value="P-loop_NTPase"/>
</dbReference>
<sequence length="1132" mass="123876">MDLIADLHVHSKYSRATARNLDLENIHIAAQIKGIDVVATGDFTHPAWWAEINQKLVPAEEGLFALAPAIARACEERVPPACRRPVRFMLVTEISNIYKKADRTHKNHNLVFMPDRQSAERLNRRLDAVGNISADGRPILGLDARHLLEMVLETDQRGFLVPAHIWTPWFSLLGSKSGFDAVADCFADLTPHIFALETGLSSDPPMNRRVSNLDRFTLISNSDAHSPAKLGREANRFATDLSFGGLRAAMDKTDPAGFKGTIEFYPQEGKYHADGHRNCRFRCLPAETRALNNTCPVCGGPLVVGVLNRIEQLADRPEGAATAADQSFRSLIPLQEVLAEVLRCGPGTKTVGNAYWKLIGRYGAELAILETIDMARLASSGVPLLAEAIERMRSGRVHFDPGFDGAYGAVRIFEAAEWKALSGQQSLFACGADLPPAVEIPPSAKTQTAPTATANPVATANCRTAASQRPVRLNRQQQTAVDHPRGPLLIVAGPGTGKTRTITCRMAALSVNGGLSADQILAVTFTQKAAREMASRLAAMLSADKPQPTVGTFHALCRQWLQQRSPAKPVAIVDDAGRQEVMADARRLAAAEGPPVTLSLQRSLALAARAKQKLLGPEDDLHVLVAADDKCAEFRRIYRYYERLLKDQQRIDFEGLVQRTVAALRRDPEWCTALQRRFTHIFVDEFQDLNEGQYALIRLLAPDQGDVCVIGDPDQAIYGFRGADAGLFDRFMADYPTARRIDLAWNYRCPQSILDAAQQVIAARSQEGSARRRPPMKAAVDGGPVIDFLEAASPRGEAVAVGRAIELMVGGTGFQAIDFGAVSGFDGNGHHRSFADIAVLMRTAQQVRLMTEVLTAAGIPCQTVNKENLLQRPAVVEMMALLRLMADQGTYGDLDHLTDLVAPAVGVKTLAAFKVWAQGHRMALAQALQAATRLPIPTLSRARQHRLVALVRFIKALADVVQGRSVAAAIRHVVAHTHLVHRIDPADLQTVLALVADAGPDLQGLCSALTTWSDTDLYHPEAEKVAVMTLHAAKGLEFPVVFIAGCEEGLLPYRHPHGQFQPVDGAEERRLFYVAMTRAQERLCLSRALHRNRGGRNRATRPTPFLEDIPSRLLHGCRVPVKRPPQRQLTLF</sequence>
<dbReference type="GO" id="GO:0043138">
    <property type="term" value="F:3'-5' DNA helicase activity"/>
    <property type="evidence" value="ECO:0007669"/>
    <property type="project" value="UniProtKB-EC"/>
</dbReference>
<comment type="catalytic activity">
    <reaction evidence="11">
        <text>ATP + H2O = ADP + phosphate + H(+)</text>
        <dbReference type="Rhea" id="RHEA:13065"/>
        <dbReference type="ChEBI" id="CHEBI:15377"/>
        <dbReference type="ChEBI" id="CHEBI:15378"/>
        <dbReference type="ChEBI" id="CHEBI:30616"/>
        <dbReference type="ChEBI" id="CHEBI:43474"/>
        <dbReference type="ChEBI" id="CHEBI:456216"/>
        <dbReference type="EC" id="5.6.2.4"/>
    </reaction>
</comment>
<evidence type="ECO:0000259" key="14">
    <source>
        <dbReference type="PROSITE" id="PS51217"/>
    </source>
</evidence>
<feature type="domain" description="UvrD-like helicase ATP-binding" evidence="13">
    <location>
        <begin position="471"/>
        <end position="750"/>
    </location>
</feature>
<evidence type="ECO:0000256" key="1">
    <source>
        <dbReference type="ARBA" id="ARBA00009922"/>
    </source>
</evidence>
<keyword evidence="4 12" id="KW-0347">Helicase</keyword>
<comment type="caution">
    <text evidence="15">The sequence shown here is derived from an EMBL/GenBank/DDBJ whole genome shotgun (WGS) entry which is preliminary data.</text>
</comment>
<keyword evidence="7" id="KW-0413">Isomerase</keyword>
<protein>
    <recommendedName>
        <fullName evidence="9">DNA 3'-5' helicase</fullName>
        <ecNumber evidence="9">5.6.2.4</ecNumber>
    </recommendedName>
    <alternativeName>
        <fullName evidence="10">DNA 3'-5' helicase II</fullName>
    </alternativeName>
</protein>
<dbReference type="GO" id="GO:0003677">
    <property type="term" value="F:DNA binding"/>
    <property type="evidence" value="ECO:0007669"/>
    <property type="project" value="UniProtKB-KW"/>
</dbReference>